<dbReference type="EMBL" id="BAABDD010000008">
    <property type="protein sequence ID" value="GAA3742107.1"/>
    <property type="molecule type" value="Genomic_DNA"/>
</dbReference>
<accession>A0ABP7FKB8</accession>
<dbReference type="Pfam" id="PF04982">
    <property type="entry name" value="TM_HPP"/>
    <property type="match status" value="1"/>
</dbReference>
<evidence type="ECO:0000313" key="5">
    <source>
        <dbReference type="Proteomes" id="UP001500908"/>
    </source>
</evidence>
<name>A0ABP7FKB8_9ACTN</name>
<feature type="domain" description="HPP transmembrane region" evidence="3">
    <location>
        <begin position="13"/>
        <end position="151"/>
    </location>
</feature>
<protein>
    <recommendedName>
        <fullName evidence="3">HPP transmembrane region domain-containing protein</fullName>
    </recommendedName>
</protein>
<feature type="region of interest" description="Disordered" evidence="1">
    <location>
        <begin position="165"/>
        <end position="188"/>
    </location>
</feature>
<keyword evidence="2" id="KW-0812">Transmembrane</keyword>
<keyword evidence="2" id="KW-0472">Membrane</keyword>
<sequence length="188" mass="19995">MGHRPKLERQGLAASAGALLILPPFMALTHHLSLHTELKFLLFPPLASLGYRAFRTPWGTATQFRSVVVAPTLGSVCGLALNTWIGLNAPAIAFAVIAGILLVDVLRADAPPTLAVSVLVLLATDPGWAFPLSVLAATSGLYLIFLVWRRLLTLSPSIARACARPRARGEPRAGGHRRPRRGPSDSSG</sequence>
<evidence type="ECO:0000256" key="2">
    <source>
        <dbReference type="SAM" id="Phobius"/>
    </source>
</evidence>
<dbReference type="Proteomes" id="UP001500908">
    <property type="component" value="Unassembled WGS sequence"/>
</dbReference>
<keyword evidence="2" id="KW-1133">Transmembrane helix</keyword>
<evidence type="ECO:0000259" key="3">
    <source>
        <dbReference type="Pfam" id="PF04982"/>
    </source>
</evidence>
<dbReference type="InterPro" id="IPR058581">
    <property type="entry name" value="TM_HPP"/>
</dbReference>
<evidence type="ECO:0000313" key="4">
    <source>
        <dbReference type="EMBL" id="GAA3742107.1"/>
    </source>
</evidence>
<reference evidence="5" key="1">
    <citation type="journal article" date="2019" name="Int. J. Syst. Evol. Microbiol.">
        <title>The Global Catalogue of Microorganisms (GCM) 10K type strain sequencing project: providing services to taxonomists for standard genome sequencing and annotation.</title>
        <authorList>
            <consortium name="The Broad Institute Genomics Platform"/>
            <consortium name="The Broad Institute Genome Sequencing Center for Infectious Disease"/>
            <person name="Wu L."/>
            <person name="Ma J."/>
        </authorList>
    </citation>
    <scope>NUCLEOTIDE SEQUENCE [LARGE SCALE GENOMIC DNA]</scope>
    <source>
        <strain evidence="5">JCM 17137</strain>
    </source>
</reference>
<proteinExistence type="predicted"/>
<organism evidence="4 5">
    <name type="scientific">Salinactinospora qingdaonensis</name>
    <dbReference type="NCBI Taxonomy" id="702744"/>
    <lineage>
        <taxon>Bacteria</taxon>
        <taxon>Bacillati</taxon>
        <taxon>Actinomycetota</taxon>
        <taxon>Actinomycetes</taxon>
        <taxon>Streptosporangiales</taxon>
        <taxon>Nocardiopsidaceae</taxon>
        <taxon>Salinactinospora</taxon>
    </lineage>
</organism>
<comment type="caution">
    <text evidence="4">The sequence shown here is derived from an EMBL/GenBank/DDBJ whole genome shotgun (WGS) entry which is preliminary data.</text>
</comment>
<feature type="transmembrane region" description="Helical" evidence="2">
    <location>
        <begin position="128"/>
        <end position="148"/>
    </location>
</feature>
<feature type="transmembrane region" description="Helical" evidence="2">
    <location>
        <begin position="64"/>
        <end position="84"/>
    </location>
</feature>
<keyword evidence="5" id="KW-1185">Reference proteome</keyword>
<evidence type="ECO:0000256" key="1">
    <source>
        <dbReference type="SAM" id="MobiDB-lite"/>
    </source>
</evidence>
<gene>
    <name evidence="4" type="ORF">GCM10022402_22290</name>
</gene>
<feature type="transmembrane region" description="Helical" evidence="2">
    <location>
        <begin position="91"/>
        <end position="108"/>
    </location>
</feature>